<evidence type="ECO:0000313" key="2">
    <source>
        <dbReference type="Proteomes" id="UP000233469"/>
    </source>
</evidence>
<name>A0A2N1M4P5_9GLOM</name>
<reference evidence="1 2" key="2">
    <citation type="submission" date="2017-10" db="EMBL/GenBank/DDBJ databases">
        <title>Extensive intraspecific genome diversity in a model arbuscular mycorrhizal fungus.</title>
        <authorList>
            <person name="Chen E.C.H."/>
            <person name="Morin E."/>
            <person name="Baudet D."/>
            <person name="Noel J."/>
            <person name="Ndikumana S."/>
            <person name="Charron P."/>
            <person name="St-Onge C."/>
            <person name="Giorgi J."/>
            <person name="Grigoriev I.V."/>
            <person name="Roux C."/>
            <person name="Martin F.M."/>
            <person name="Corradi N."/>
        </authorList>
    </citation>
    <scope>NUCLEOTIDE SEQUENCE [LARGE SCALE GENOMIC DNA]</scope>
    <source>
        <strain evidence="1 2">C2</strain>
    </source>
</reference>
<dbReference type="Proteomes" id="UP000233469">
    <property type="component" value="Unassembled WGS sequence"/>
</dbReference>
<protein>
    <submittedName>
        <fullName evidence="1">Uncharacterized protein</fullName>
    </submittedName>
</protein>
<gene>
    <name evidence="1" type="ORF">RhiirC2_799801</name>
</gene>
<comment type="caution">
    <text evidence="1">The sequence shown here is derived from an EMBL/GenBank/DDBJ whole genome shotgun (WGS) entry which is preliminary data.</text>
</comment>
<accession>A0A2N1M4P5</accession>
<dbReference type="AlphaFoldDB" id="A0A2N1M4P5"/>
<proteinExistence type="predicted"/>
<dbReference type="EMBL" id="LLXL01005477">
    <property type="protein sequence ID" value="PKK56540.1"/>
    <property type="molecule type" value="Genomic_DNA"/>
</dbReference>
<sequence>MDRVTCRQKYGAKALQPSIPEAPVSESDDGVGTLRLIISGAPIFEPGDGVGTLQSRIHEAPVSNSDDEDVGLGLFGD</sequence>
<evidence type="ECO:0000313" key="1">
    <source>
        <dbReference type="EMBL" id="PKK56540.1"/>
    </source>
</evidence>
<reference evidence="1 2" key="1">
    <citation type="submission" date="2016-04" db="EMBL/GenBank/DDBJ databases">
        <title>Genome analyses suggest a sexual origin of heterokaryosis in a supposedly ancient asexual fungus.</title>
        <authorList>
            <person name="Ropars J."/>
            <person name="Sedzielewska K."/>
            <person name="Noel J."/>
            <person name="Charron P."/>
            <person name="Farinelli L."/>
            <person name="Marton T."/>
            <person name="Kruger M."/>
            <person name="Pelin A."/>
            <person name="Brachmann A."/>
            <person name="Corradi N."/>
        </authorList>
    </citation>
    <scope>NUCLEOTIDE SEQUENCE [LARGE SCALE GENOMIC DNA]</scope>
    <source>
        <strain evidence="1 2">C2</strain>
    </source>
</reference>
<organism evidence="1 2">
    <name type="scientific">Rhizophagus irregularis</name>
    <dbReference type="NCBI Taxonomy" id="588596"/>
    <lineage>
        <taxon>Eukaryota</taxon>
        <taxon>Fungi</taxon>
        <taxon>Fungi incertae sedis</taxon>
        <taxon>Mucoromycota</taxon>
        <taxon>Glomeromycotina</taxon>
        <taxon>Glomeromycetes</taxon>
        <taxon>Glomerales</taxon>
        <taxon>Glomeraceae</taxon>
        <taxon>Rhizophagus</taxon>
    </lineage>
</organism>